<sequence length="206" mass="22039">MSTLSYTHRFEPATAAGASPLLLLHGTGGNEHDLIPLGQQLAPGSALLSPRGDVSEHGMPRFFRRFAEGVFDLDDVAKRTHALADFIAAAATQYSFNAAKLTALGYSNGANIAASMFLLRAEALAGAVLLRPMVVLEPAQVPDLTGKRILLLSGRRDPIVPVDHPERLASQFRAAGANITLQWIDTGHQLTEADLAHAARFLQGIR</sequence>
<dbReference type="InterPro" id="IPR029058">
    <property type="entry name" value="AB_hydrolase_fold"/>
</dbReference>
<keyword evidence="2" id="KW-0378">Hydrolase</keyword>
<name>A0A4V1M6H6_9BACT</name>
<accession>A0A4V1M6H6</accession>
<organism evidence="2 3">
    <name type="scientific">Oleiharenicola lentus</name>
    <dbReference type="NCBI Taxonomy" id="2508720"/>
    <lineage>
        <taxon>Bacteria</taxon>
        <taxon>Pseudomonadati</taxon>
        <taxon>Verrucomicrobiota</taxon>
        <taxon>Opitutia</taxon>
        <taxon>Opitutales</taxon>
        <taxon>Opitutaceae</taxon>
        <taxon>Oleiharenicola</taxon>
    </lineage>
</organism>
<evidence type="ECO:0000313" key="2">
    <source>
        <dbReference type="EMBL" id="RXK55429.1"/>
    </source>
</evidence>
<evidence type="ECO:0000259" key="1">
    <source>
        <dbReference type="Pfam" id="PF01738"/>
    </source>
</evidence>
<dbReference type="InterPro" id="IPR002925">
    <property type="entry name" value="Dienelactn_hydro"/>
</dbReference>
<dbReference type="EMBL" id="SDHX01000001">
    <property type="protein sequence ID" value="RXK55429.1"/>
    <property type="molecule type" value="Genomic_DNA"/>
</dbReference>
<dbReference type="Gene3D" id="3.40.50.1820">
    <property type="entry name" value="alpha/beta hydrolase"/>
    <property type="match status" value="1"/>
</dbReference>
<dbReference type="Pfam" id="PF01738">
    <property type="entry name" value="DLH"/>
    <property type="match status" value="1"/>
</dbReference>
<gene>
    <name evidence="2" type="ORF">ESB00_05890</name>
</gene>
<proteinExistence type="predicted"/>
<dbReference type="GO" id="GO:0016787">
    <property type="term" value="F:hydrolase activity"/>
    <property type="evidence" value="ECO:0007669"/>
    <property type="project" value="UniProtKB-KW"/>
</dbReference>
<protein>
    <submittedName>
        <fullName evidence="2">Alpha/beta hydrolase</fullName>
    </submittedName>
</protein>
<keyword evidence="3" id="KW-1185">Reference proteome</keyword>
<dbReference type="Proteomes" id="UP000290218">
    <property type="component" value="Unassembled WGS sequence"/>
</dbReference>
<reference evidence="2 3" key="1">
    <citation type="submission" date="2019-01" db="EMBL/GenBank/DDBJ databases">
        <title>Lacunisphaera sp. strain TWA-58.</title>
        <authorList>
            <person name="Chen W.-M."/>
        </authorList>
    </citation>
    <scope>NUCLEOTIDE SEQUENCE [LARGE SCALE GENOMIC DNA]</scope>
    <source>
        <strain evidence="2 3">TWA-58</strain>
    </source>
</reference>
<evidence type="ECO:0000313" key="3">
    <source>
        <dbReference type="Proteomes" id="UP000290218"/>
    </source>
</evidence>
<comment type="caution">
    <text evidence="2">The sequence shown here is derived from an EMBL/GenBank/DDBJ whole genome shotgun (WGS) entry which is preliminary data.</text>
</comment>
<dbReference type="SUPFAM" id="SSF53474">
    <property type="entry name" value="alpha/beta-Hydrolases"/>
    <property type="match status" value="1"/>
</dbReference>
<dbReference type="OrthoDB" id="9796570at2"/>
<dbReference type="RefSeq" id="WP_129046794.1">
    <property type="nucleotide sequence ID" value="NZ_SDHX01000001.1"/>
</dbReference>
<feature type="domain" description="Dienelactone hydrolase" evidence="1">
    <location>
        <begin position="81"/>
        <end position="188"/>
    </location>
</feature>
<dbReference type="AlphaFoldDB" id="A0A4V1M6H6"/>